<feature type="transmembrane region" description="Helical" evidence="1">
    <location>
        <begin position="217"/>
        <end position="234"/>
    </location>
</feature>
<gene>
    <name evidence="2" type="ORF">ADM99_07510</name>
</gene>
<keyword evidence="1" id="KW-0472">Membrane</keyword>
<protein>
    <recommendedName>
        <fullName evidence="4">Oligosaccharide repeat unit polymerase</fullName>
    </recommendedName>
</protein>
<evidence type="ECO:0000313" key="2">
    <source>
        <dbReference type="EMBL" id="KPL72885.1"/>
    </source>
</evidence>
<feature type="transmembrane region" description="Helical" evidence="1">
    <location>
        <begin position="240"/>
        <end position="257"/>
    </location>
</feature>
<keyword evidence="1" id="KW-0812">Transmembrane</keyword>
<feature type="transmembrane region" description="Helical" evidence="1">
    <location>
        <begin position="7"/>
        <end position="25"/>
    </location>
</feature>
<name>A0A0P6X0Z9_9CHLR</name>
<feature type="transmembrane region" description="Helical" evidence="1">
    <location>
        <begin position="37"/>
        <end position="57"/>
    </location>
</feature>
<feature type="transmembrane region" description="Helical" evidence="1">
    <location>
        <begin position="139"/>
        <end position="162"/>
    </location>
</feature>
<evidence type="ECO:0000256" key="1">
    <source>
        <dbReference type="SAM" id="Phobius"/>
    </source>
</evidence>
<dbReference type="STRING" id="229920.ADM99_07510"/>
<feature type="transmembrane region" description="Helical" evidence="1">
    <location>
        <begin position="320"/>
        <end position="340"/>
    </location>
</feature>
<evidence type="ECO:0000313" key="3">
    <source>
        <dbReference type="Proteomes" id="UP000050430"/>
    </source>
</evidence>
<organism evidence="2 3">
    <name type="scientific">Leptolinea tardivitalis</name>
    <dbReference type="NCBI Taxonomy" id="229920"/>
    <lineage>
        <taxon>Bacteria</taxon>
        <taxon>Bacillati</taxon>
        <taxon>Chloroflexota</taxon>
        <taxon>Anaerolineae</taxon>
        <taxon>Anaerolineales</taxon>
        <taxon>Anaerolineaceae</taxon>
        <taxon>Leptolinea</taxon>
    </lineage>
</organism>
<accession>A0A0P6X0Z9</accession>
<dbReference type="EMBL" id="LGCK01000007">
    <property type="protein sequence ID" value="KPL72885.1"/>
    <property type="molecule type" value="Genomic_DNA"/>
</dbReference>
<dbReference type="AlphaFoldDB" id="A0A0P6X0Z9"/>
<feature type="transmembrane region" description="Helical" evidence="1">
    <location>
        <begin position="374"/>
        <end position="397"/>
    </location>
</feature>
<sequence length="457" mass="52222">MISGRSIIHWIFIFIIPIFIILFFFLFPLSNLSYPSWYTYTAATIIVTVYYIYFALYRYKGEWTDPFTFTFLFQMCFSIMGVLVYEFRGRYWTNDPADMEIVGQSVFLAPILMLAGKSLVDLVFPKYAKSKKRSFNPTYLVFIIWGMIIIGNIASLFLYNFYADIPLFSSNIDASRSDIRSFSSGRGTLFILQLLLVLAIPLSYIHLMKKKPVHWHDILLFGLQFLLSFIPLLFYGGRFYFLTPILLTIVCHSVFISKISLRQAVYFGLTMLIIAMAFVTFRIFGSDVNANLIERAVWADIFPEIRAFGYVAYKIPPPDIYPQILTNFLASLFPSGLLRILNIDKELLLFSIGDYVASIIGASVPIRLGLLGEAYLAYGIIGIIIVFFCLGVWLELISKGEKRLKAGDCRHFFYIVLGVISALIIPYGTNMISTLVFCIFFAVCIVFIGSKFFKNVS</sequence>
<feature type="transmembrane region" description="Helical" evidence="1">
    <location>
        <begin position="264"/>
        <end position="284"/>
    </location>
</feature>
<feature type="transmembrane region" description="Helical" evidence="1">
    <location>
        <begin position="182"/>
        <end position="205"/>
    </location>
</feature>
<comment type="caution">
    <text evidence="2">The sequence shown here is derived from an EMBL/GenBank/DDBJ whole genome shotgun (WGS) entry which is preliminary data.</text>
</comment>
<keyword evidence="1" id="KW-1133">Transmembrane helix</keyword>
<feature type="transmembrane region" description="Helical" evidence="1">
    <location>
        <begin position="69"/>
        <end position="87"/>
    </location>
</feature>
<feature type="transmembrane region" description="Helical" evidence="1">
    <location>
        <begin position="347"/>
        <end position="368"/>
    </location>
</feature>
<keyword evidence="3" id="KW-1185">Reference proteome</keyword>
<dbReference type="RefSeq" id="WP_062420990.1">
    <property type="nucleotide sequence ID" value="NZ_BBYA01000008.1"/>
</dbReference>
<feature type="transmembrane region" description="Helical" evidence="1">
    <location>
        <begin position="434"/>
        <end position="453"/>
    </location>
</feature>
<evidence type="ECO:0008006" key="4">
    <source>
        <dbReference type="Google" id="ProtNLM"/>
    </source>
</evidence>
<feature type="transmembrane region" description="Helical" evidence="1">
    <location>
        <begin position="409"/>
        <end position="428"/>
    </location>
</feature>
<reference evidence="2 3" key="1">
    <citation type="submission" date="2015-07" db="EMBL/GenBank/DDBJ databases">
        <title>Genome sequence of Leptolinea tardivitalis DSM 16556.</title>
        <authorList>
            <person name="Hemp J."/>
            <person name="Ward L.M."/>
            <person name="Pace L.A."/>
            <person name="Fischer W.W."/>
        </authorList>
    </citation>
    <scope>NUCLEOTIDE SEQUENCE [LARGE SCALE GENOMIC DNA]</scope>
    <source>
        <strain evidence="2 3">YMTK-2</strain>
    </source>
</reference>
<proteinExistence type="predicted"/>
<feature type="transmembrane region" description="Helical" evidence="1">
    <location>
        <begin position="107"/>
        <end position="127"/>
    </location>
</feature>
<dbReference type="Proteomes" id="UP000050430">
    <property type="component" value="Unassembled WGS sequence"/>
</dbReference>